<dbReference type="Proteomes" id="UP000283087">
    <property type="component" value="Unassembled WGS sequence"/>
</dbReference>
<evidence type="ECO:0000313" key="2">
    <source>
        <dbReference type="EMBL" id="RTE65105.1"/>
    </source>
</evidence>
<protein>
    <submittedName>
        <fullName evidence="2">Flavoprotein</fullName>
    </submittedName>
</protein>
<dbReference type="InterPro" id="IPR036188">
    <property type="entry name" value="FAD/NAD-bd_sf"/>
</dbReference>
<evidence type="ECO:0000313" key="3">
    <source>
        <dbReference type="Proteomes" id="UP000283087"/>
    </source>
</evidence>
<dbReference type="OrthoDB" id="311718at2"/>
<dbReference type="Gene3D" id="3.50.50.60">
    <property type="entry name" value="FAD/NAD(P)-binding domain"/>
    <property type="match status" value="1"/>
</dbReference>
<name>A0A430KNR4_9GAMM</name>
<organism evidence="2 3">
    <name type="scientific">Amphritea opalescens</name>
    <dbReference type="NCBI Taxonomy" id="2490544"/>
    <lineage>
        <taxon>Bacteria</taxon>
        <taxon>Pseudomonadati</taxon>
        <taxon>Pseudomonadota</taxon>
        <taxon>Gammaproteobacteria</taxon>
        <taxon>Oceanospirillales</taxon>
        <taxon>Oceanospirillaceae</taxon>
        <taxon>Amphritea</taxon>
    </lineage>
</organism>
<dbReference type="GO" id="GO:0050660">
    <property type="term" value="F:flavin adenine dinucleotide binding"/>
    <property type="evidence" value="ECO:0007669"/>
    <property type="project" value="TreeGrafter"/>
</dbReference>
<dbReference type="PRINTS" id="PR00411">
    <property type="entry name" value="PNDRDTASEI"/>
</dbReference>
<dbReference type="PANTHER" id="PTHR43539:SF78">
    <property type="entry name" value="FLAVIN-CONTAINING MONOOXYGENASE"/>
    <property type="match status" value="1"/>
</dbReference>
<reference evidence="2 3" key="1">
    <citation type="submission" date="2018-11" db="EMBL/GenBank/DDBJ databases">
        <title>The draft genome sequence of Amphritea opalescens ANRC-JH13T.</title>
        <authorList>
            <person name="Fang Z."/>
            <person name="Zhang Y."/>
            <person name="Han X."/>
        </authorList>
    </citation>
    <scope>NUCLEOTIDE SEQUENCE [LARGE SCALE GENOMIC DNA]</scope>
    <source>
        <strain evidence="2 3">ANRC-JH13</strain>
    </source>
</reference>
<dbReference type="Pfam" id="PF13738">
    <property type="entry name" value="Pyr_redox_3"/>
    <property type="match status" value="1"/>
</dbReference>
<gene>
    <name evidence="2" type="ORF">EH243_13660</name>
</gene>
<dbReference type="InterPro" id="IPR050982">
    <property type="entry name" value="Auxin_biosynth/cation_transpt"/>
</dbReference>
<sequence length="412" mass="44665">MHIELTNLPVAVIGAGPIGLSAVAHLLKRGYTPILFEADNQVGANLARWGHVRMFSPWIYNIDDTSAALLKQQGWREPVANEFPTGKELLEQYVAPLASHPAITPHLQLNTQVESVSRLNHDLLRTKGRAEAPFVLRVSGPEGERDVIAQAVIDASGTYQTPNWLGTHGIPALGERAAADAIAYGVPNILAAREEYANKTVLVVGGGHSAFNALQDLVLLADESKEMRVLWGIRSSSTHVVRSPVNDELQERRRLEVRIQELLEQGRIEVFSELEIDAIHPEDNQLIVHSGSRTLPPVDRIIAATGFRPNLNLLAELRTSLDPATQSPIRLAPLIDPNLHSCGSVPEHGLTELSHPEPGLFILGIKSYGRAPTFLLRTGYKQVASVVSALGTSDMSVTTQTDTAPAASTCQG</sequence>
<accession>A0A430KNR4</accession>
<keyword evidence="3" id="KW-1185">Reference proteome</keyword>
<dbReference type="PRINTS" id="PR00368">
    <property type="entry name" value="FADPNR"/>
</dbReference>
<dbReference type="AlphaFoldDB" id="A0A430KNR4"/>
<evidence type="ECO:0000256" key="1">
    <source>
        <dbReference type="ARBA" id="ARBA00023002"/>
    </source>
</evidence>
<dbReference type="RefSeq" id="WP_126159235.1">
    <property type="nucleotide sequence ID" value="NZ_RQXW01000013.1"/>
</dbReference>
<dbReference type="EMBL" id="RQXW01000013">
    <property type="protein sequence ID" value="RTE65105.1"/>
    <property type="molecule type" value="Genomic_DNA"/>
</dbReference>
<dbReference type="SUPFAM" id="SSF51905">
    <property type="entry name" value="FAD/NAD(P)-binding domain"/>
    <property type="match status" value="1"/>
</dbReference>
<dbReference type="GO" id="GO:0004497">
    <property type="term" value="F:monooxygenase activity"/>
    <property type="evidence" value="ECO:0007669"/>
    <property type="project" value="TreeGrafter"/>
</dbReference>
<comment type="caution">
    <text evidence="2">The sequence shown here is derived from an EMBL/GenBank/DDBJ whole genome shotgun (WGS) entry which is preliminary data.</text>
</comment>
<keyword evidence="1" id="KW-0560">Oxidoreductase</keyword>
<proteinExistence type="predicted"/>
<dbReference type="PANTHER" id="PTHR43539">
    <property type="entry name" value="FLAVIN-BINDING MONOOXYGENASE-LIKE PROTEIN (AFU_ORTHOLOGUE AFUA_4G09220)"/>
    <property type="match status" value="1"/>
</dbReference>